<dbReference type="EMBL" id="CAJVPZ010058686">
    <property type="protein sequence ID" value="CAG8788288.1"/>
    <property type="molecule type" value="Genomic_DNA"/>
</dbReference>
<feature type="non-terminal residue" evidence="2">
    <location>
        <position position="310"/>
    </location>
</feature>
<feature type="non-terminal residue" evidence="2">
    <location>
        <position position="1"/>
    </location>
</feature>
<keyword evidence="3" id="KW-1185">Reference proteome</keyword>
<protein>
    <submittedName>
        <fullName evidence="2">4104_t:CDS:1</fullName>
    </submittedName>
</protein>
<gene>
    <name evidence="2" type="ORF">RFULGI_LOCUS16488</name>
</gene>
<organism evidence="2 3">
    <name type="scientific">Racocetra fulgida</name>
    <dbReference type="NCBI Taxonomy" id="60492"/>
    <lineage>
        <taxon>Eukaryota</taxon>
        <taxon>Fungi</taxon>
        <taxon>Fungi incertae sedis</taxon>
        <taxon>Mucoromycota</taxon>
        <taxon>Glomeromycotina</taxon>
        <taxon>Glomeromycetes</taxon>
        <taxon>Diversisporales</taxon>
        <taxon>Gigasporaceae</taxon>
        <taxon>Racocetra</taxon>
    </lineage>
</organism>
<feature type="region of interest" description="Disordered" evidence="1">
    <location>
        <begin position="1"/>
        <end position="20"/>
    </location>
</feature>
<proteinExistence type="predicted"/>
<comment type="caution">
    <text evidence="2">The sequence shown here is derived from an EMBL/GenBank/DDBJ whole genome shotgun (WGS) entry which is preliminary data.</text>
</comment>
<accession>A0A9N9P437</accession>
<name>A0A9N9P437_9GLOM</name>
<evidence type="ECO:0000256" key="1">
    <source>
        <dbReference type="SAM" id="MobiDB-lite"/>
    </source>
</evidence>
<reference evidence="2" key="1">
    <citation type="submission" date="2021-06" db="EMBL/GenBank/DDBJ databases">
        <authorList>
            <person name="Kallberg Y."/>
            <person name="Tangrot J."/>
            <person name="Rosling A."/>
        </authorList>
    </citation>
    <scope>NUCLEOTIDE SEQUENCE</scope>
    <source>
        <strain evidence="2">IN212</strain>
    </source>
</reference>
<evidence type="ECO:0000313" key="3">
    <source>
        <dbReference type="Proteomes" id="UP000789396"/>
    </source>
</evidence>
<dbReference type="Proteomes" id="UP000789396">
    <property type="component" value="Unassembled WGS sequence"/>
</dbReference>
<dbReference type="OrthoDB" id="2445490at2759"/>
<feature type="region of interest" description="Disordered" evidence="1">
    <location>
        <begin position="95"/>
        <end position="116"/>
    </location>
</feature>
<sequence length="310" mass="35668">HPCAPQNILQATVPVSSSEPLSNLDSQFQVVKDPNARKSGESVKQWGSRLRKKVKELGDKDREEEKHEEQGFFDEPKIEEANLQRETSPMVQPKINESETRGYASPEAGPGPRTQAHREELQPVQELPIHEEGFLDLDVEVPWPVRFPYNEEHRVIWQNGIQTAKNMFKVDGAEYAFSTWFTEAKEKDLASVILGAENEDEAMQKNYLEEEEINEIIKLAVDAYRASDKESKAWLEHVEQEIESKKFEAGMTEKRAQEILNAIDNGEFLIRVKFIRDNSVYGDKSQTRLLLKLLINMSLFVNQKRQVENT</sequence>
<evidence type="ECO:0000313" key="2">
    <source>
        <dbReference type="EMBL" id="CAG8788288.1"/>
    </source>
</evidence>
<feature type="compositionally biased region" description="Polar residues" evidence="1">
    <location>
        <begin position="7"/>
        <end position="20"/>
    </location>
</feature>
<feature type="region of interest" description="Disordered" evidence="1">
    <location>
        <begin position="57"/>
        <end position="77"/>
    </location>
</feature>
<dbReference type="AlphaFoldDB" id="A0A9N9P437"/>